<accession>A0A9X1HJV5</accession>
<dbReference type="PANTHER" id="PTHR43434:SF1">
    <property type="entry name" value="PHOSPHOGLYCOLATE PHOSPHATASE"/>
    <property type="match status" value="1"/>
</dbReference>
<sequence length="206" mass="23446">MPLTDYDVLLWDFDGVILDSMHIRDLGFEKVLSEYPPEQLNELLNYHRRNGGLSRYVKFRYFFEEIRNEAVSEDQIKYLAGSFSDVMRKMLINPDNLIHDSVSFIRKYSSSVEMHVVSGSDQEELRYLCKELGLSEFFSSINGSPTPKTELVSALVERRSERFALIGDSMNDFDAAKSNGVDFFGYNNTDLAGVGSGYINSFAAIL</sequence>
<protein>
    <recommendedName>
        <fullName evidence="4">phosphoglycolate phosphatase</fullName>
        <ecNumber evidence="4">3.1.3.18</ecNumber>
    </recommendedName>
</protein>
<evidence type="ECO:0000313" key="5">
    <source>
        <dbReference type="EMBL" id="MCA6073425.1"/>
    </source>
</evidence>
<dbReference type="InterPro" id="IPR041492">
    <property type="entry name" value="HAD_2"/>
</dbReference>
<dbReference type="RefSeq" id="WP_225696542.1">
    <property type="nucleotide sequence ID" value="NZ_JAIXNE010000001.1"/>
</dbReference>
<dbReference type="Pfam" id="PF13419">
    <property type="entry name" value="HAD_2"/>
    <property type="match status" value="1"/>
</dbReference>
<dbReference type="EMBL" id="JAIXNE010000001">
    <property type="protein sequence ID" value="MCA6073425.1"/>
    <property type="molecule type" value="Genomic_DNA"/>
</dbReference>
<organism evidence="5 6">
    <name type="scientific">Fulvivirga sedimenti</name>
    <dbReference type="NCBI Taxonomy" id="2879465"/>
    <lineage>
        <taxon>Bacteria</taxon>
        <taxon>Pseudomonadati</taxon>
        <taxon>Bacteroidota</taxon>
        <taxon>Cytophagia</taxon>
        <taxon>Cytophagales</taxon>
        <taxon>Fulvivirgaceae</taxon>
        <taxon>Fulvivirga</taxon>
    </lineage>
</organism>
<dbReference type="Proteomes" id="UP001139409">
    <property type="component" value="Unassembled WGS sequence"/>
</dbReference>
<evidence type="ECO:0000256" key="4">
    <source>
        <dbReference type="ARBA" id="ARBA00013078"/>
    </source>
</evidence>
<dbReference type="SFLD" id="SFLDS00003">
    <property type="entry name" value="Haloacid_Dehalogenase"/>
    <property type="match status" value="1"/>
</dbReference>
<dbReference type="InterPro" id="IPR023214">
    <property type="entry name" value="HAD_sf"/>
</dbReference>
<evidence type="ECO:0000256" key="2">
    <source>
        <dbReference type="ARBA" id="ARBA00004818"/>
    </source>
</evidence>
<dbReference type="AlphaFoldDB" id="A0A9X1HJV5"/>
<evidence type="ECO:0000256" key="1">
    <source>
        <dbReference type="ARBA" id="ARBA00000830"/>
    </source>
</evidence>
<comment type="caution">
    <text evidence="5">The sequence shown here is derived from an EMBL/GenBank/DDBJ whole genome shotgun (WGS) entry which is preliminary data.</text>
</comment>
<dbReference type="SFLD" id="SFLDG01129">
    <property type="entry name" value="C1.5:_HAD__Beta-PGM__Phosphata"/>
    <property type="match status" value="1"/>
</dbReference>
<dbReference type="SUPFAM" id="SSF56784">
    <property type="entry name" value="HAD-like"/>
    <property type="match status" value="1"/>
</dbReference>
<dbReference type="GO" id="GO:0005829">
    <property type="term" value="C:cytosol"/>
    <property type="evidence" value="ECO:0007669"/>
    <property type="project" value="TreeGrafter"/>
</dbReference>
<dbReference type="GO" id="GO:0008967">
    <property type="term" value="F:phosphoglycolate phosphatase activity"/>
    <property type="evidence" value="ECO:0007669"/>
    <property type="project" value="UniProtKB-EC"/>
</dbReference>
<dbReference type="PANTHER" id="PTHR43434">
    <property type="entry name" value="PHOSPHOGLYCOLATE PHOSPHATASE"/>
    <property type="match status" value="1"/>
</dbReference>
<dbReference type="Gene3D" id="3.40.50.1000">
    <property type="entry name" value="HAD superfamily/HAD-like"/>
    <property type="match status" value="1"/>
</dbReference>
<dbReference type="EC" id="3.1.3.18" evidence="4"/>
<comment type="pathway">
    <text evidence="2">Organic acid metabolism; glycolate biosynthesis; glycolate from 2-phosphoglycolate: step 1/1.</text>
</comment>
<dbReference type="GO" id="GO:0006281">
    <property type="term" value="P:DNA repair"/>
    <property type="evidence" value="ECO:0007669"/>
    <property type="project" value="TreeGrafter"/>
</dbReference>
<evidence type="ECO:0000313" key="6">
    <source>
        <dbReference type="Proteomes" id="UP001139409"/>
    </source>
</evidence>
<keyword evidence="6" id="KW-1185">Reference proteome</keyword>
<keyword evidence="5" id="KW-0378">Hydrolase</keyword>
<dbReference type="InterPro" id="IPR050155">
    <property type="entry name" value="HAD-like_hydrolase_sf"/>
</dbReference>
<gene>
    <name evidence="5" type="ORF">LDX50_01010</name>
</gene>
<dbReference type="InterPro" id="IPR036412">
    <property type="entry name" value="HAD-like_sf"/>
</dbReference>
<proteinExistence type="inferred from homology"/>
<evidence type="ECO:0000256" key="3">
    <source>
        <dbReference type="ARBA" id="ARBA00006171"/>
    </source>
</evidence>
<name>A0A9X1HJV5_9BACT</name>
<comment type="catalytic activity">
    <reaction evidence="1">
        <text>2-phosphoglycolate + H2O = glycolate + phosphate</text>
        <dbReference type="Rhea" id="RHEA:14369"/>
        <dbReference type="ChEBI" id="CHEBI:15377"/>
        <dbReference type="ChEBI" id="CHEBI:29805"/>
        <dbReference type="ChEBI" id="CHEBI:43474"/>
        <dbReference type="ChEBI" id="CHEBI:58033"/>
        <dbReference type="EC" id="3.1.3.18"/>
    </reaction>
</comment>
<comment type="similarity">
    <text evidence="3">Belongs to the HAD-like hydrolase superfamily. CbbY/CbbZ/Gph/YieH family.</text>
</comment>
<reference evidence="5" key="1">
    <citation type="submission" date="2021-09" db="EMBL/GenBank/DDBJ databases">
        <title>Fulvivirga sp. isolated from coastal sediment.</title>
        <authorList>
            <person name="Yu H."/>
        </authorList>
    </citation>
    <scope>NUCLEOTIDE SEQUENCE</scope>
    <source>
        <strain evidence="5">1062</strain>
    </source>
</reference>